<dbReference type="EMBL" id="JAIWYP010000001">
    <property type="protein sequence ID" value="KAH3893432.1"/>
    <property type="molecule type" value="Genomic_DNA"/>
</dbReference>
<name>A0A9D4S8B1_DREPO</name>
<reference evidence="1" key="2">
    <citation type="submission" date="2020-11" db="EMBL/GenBank/DDBJ databases">
        <authorList>
            <person name="McCartney M.A."/>
            <person name="Auch B."/>
            <person name="Kono T."/>
            <person name="Mallez S."/>
            <person name="Becker A."/>
            <person name="Gohl D.M."/>
            <person name="Silverstein K.A.T."/>
            <person name="Koren S."/>
            <person name="Bechman K.B."/>
            <person name="Herman A."/>
            <person name="Abrahante J.E."/>
            <person name="Garbe J."/>
        </authorList>
    </citation>
    <scope>NUCLEOTIDE SEQUENCE</scope>
    <source>
        <strain evidence="1">Duluth1</strain>
        <tissue evidence="1">Whole animal</tissue>
    </source>
</reference>
<evidence type="ECO:0000313" key="1">
    <source>
        <dbReference type="EMBL" id="KAH3893432.1"/>
    </source>
</evidence>
<proteinExistence type="predicted"/>
<keyword evidence="2" id="KW-1185">Reference proteome</keyword>
<protein>
    <submittedName>
        <fullName evidence="1">Uncharacterized protein</fullName>
    </submittedName>
</protein>
<comment type="caution">
    <text evidence="1">The sequence shown here is derived from an EMBL/GenBank/DDBJ whole genome shotgun (WGS) entry which is preliminary data.</text>
</comment>
<evidence type="ECO:0000313" key="2">
    <source>
        <dbReference type="Proteomes" id="UP000828390"/>
    </source>
</evidence>
<organism evidence="1 2">
    <name type="scientific">Dreissena polymorpha</name>
    <name type="common">Zebra mussel</name>
    <name type="synonym">Mytilus polymorpha</name>
    <dbReference type="NCBI Taxonomy" id="45954"/>
    <lineage>
        <taxon>Eukaryota</taxon>
        <taxon>Metazoa</taxon>
        <taxon>Spiralia</taxon>
        <taxon>Lophotrochozoa</taxon>
        <taxon>Mollusca</taxon>
        <taxon>Bivalvia</taxon>
        <taxon>Autobranchia</taxon>
        <taxon>Heteroconchia</taxon>
        <taxon>Euheterodonta</taxon>
        <taxon>Imparidentia</taxon>
        <taxon>Neoheterodontei</taxon>
        <taxon>Myida</taxon>
        <taxon>Dreissenoidea</taxon>
        <taxon>Dreissenidae</taxon>
        <taxon>Dreissena</taxon>
    </lineage>
</organism>
<reference evidence="1" key="1">
    <citation type="journal article" date="2019" name="bioRxiv">
        <title>The Genome of the Zebra Mussel, Dreissena polymorpha: A Resource for Invasive Species Research.</title>
        <authorList>
            <person name="McCartney M.A."/>
            <person name="Auch B."/>
            <person name="Kono T."/>
            <person name="Mallez S."/>
            <person name="Zhang Y."/>
            <person name="Obille A."/>
            <person name="Becker A."/>
            <person name="Abrahante J.E."/>
            <person name="Garbe J."/>
            <person name="Badalamenti J.P."/>
            <person name="Herman A."/>
            <person name="Mangelson H."/>
            <person name="Liachko I."/>
            <person name="Sullivan S."/>
            <person name="Sone E.D."/>
            <person name="Koren S."/>
            <person name="Silverstein K.A.T."/>
            <person name="Beckman K.B."/>
            <person name="Gohl D.M."/>
        </authorList>
    </citation>
    <scope>NUCLEOTIDE SEQUENCE</scope>
    <source>
        <strain evidence="1">Duluth1</strain>
        <tissue evidence="1">Whole animal</tissue>
    </source>
</reference>
<accession>A0A9D4S8B1</accession>
<dbReference type="AlphaFoldDB" id="A0A9D4S8B1"/>
<feature type="non-terminal residue" evidence="1">
    <location>
        <position position="344"/>
    </location>
</feature>
<gene>
    <name evidence="1" type="ORF">DPMN_017579</name>
</gene>
<dbReference type="Proteomes" id="UP000828390">
    <property type="component" value="Unassembled WGS sequence"/>
</dbReference>
<sequence>IGEDWMKFSGQTDRQTDRQSDSYIALITSNGDINILDIPNFENKLIQFRRMEESTRHKRINILTKFHKDWMKTATSIVNTSNLINILTKFHKDKMKTVTSTVYTNKLLTINILTKFHKDWMKTETSTINILTKFHKDWMKTATSIVHTSELINILTKFHKHWIKTVTSTVYTNKLLMIFQLFDVMTQIQSQPIFHQKNILTKFHKDWMKTATSIVYTRFFYSSTYYNNPNPDFIKINILTKFHKDWMKTVTSTVYTNKLLTDARTHARTYGRRTSHGYISSPCHFLSKKDQRCKRVQNMRERGKHIPQRNALPPGGHIFQPTRTILELFIGTNLLTKLIMMIGQ</sequence>